<dbReference type="EMBL" id="CAUYUJ010001654">
    <property type="protein sequence ID" value="CAK0796965.1"/>
    <property type="molecule type" value="Genomic_DNA"/>
</dbReference>
<feature type="transmembrane region" description="Helical" evidence="2">
    <location>
        <begin position="9"/>
        <end position="37"/>
    </location>
</feature>
<keyword evidence="2" id="KW-1133">Transmembrane helix</keyword>
<keyword evidence="2" id="KW-0472">Membrane</keyword>
<dbReference type="Proteomes" id="UP001189429">
    <property type="component" value="Unassembled WGS sequence"/>
</dbReference>
<feature type="compositionally biased region" description="Basic residues" evidence="1">
    <location>
        <begin position="114"/>
        <end position="123"/>
    </location>
</feature>
<keyword evidence="2" id="KW-0812">Transmembrane</keyword>
<proteinExistence type="predicted"/>
<evidence type="ECO:0000313" key="3">
    <source>
        <dbReference type="EMBL" id="CAK0796965.1"/>
    </source>
</evidence>
<organism evidence="3 4">
    <name type="scientific">Prorocentrum cordatum</name>
    <dbReference type="NCBI Taxonomy" id="2364126"/>
    <lineage>
        <taxon>Eukaryota</taxon>
        <taxon>Sar</taxon>
        <taxon>Alveolata</taxon>
        <taxon>Dinophyceae</taxon>
        <taxon>Prorocentrales</taxon>
        <taxon>Prorocentraceae</taxon>
        <taxon>Prorocentrum</taxon>
    </lineage>
</organism>
<feature type="region of interest" description="Disordered" evidence="1">
    <location>
        <begin position="109"/>
        <end position="153"/>
    </location>
</feature>
<sequence length="153" mass="16484">MAAGAADVFVYALATFLGNVGVAVTGFGMAIVYLFVWQVARLCGWEADFKHAVFIQAIGLFAAQPLLLRQANIRKHGSRNLLKLFVPVTVLSTPLGQWLGIYVDEEGSPDGGGHRHLPLRRLRGVPQPRAHPRGPPRRPALGPAQRGRGAAGF</sequence>
<evidence type="ECO:0000313" key="4">
    <source>
        <dbReference type="Proteomes" id="UP001189429"/>
    </source>
</evidence>
<reference evidence="3" key="1">
    <citation type="submission" date="2023-10" db="EMBL/GenBank/DDBJ databases">
        <authorList>
            <person name="Chen Y."/>
            <person name="Shah S."/>
            <person name="Dougan E. K."/>
            <person name="Thang M."/>
            <person name="Chan C."/>
        </authorList>
    </citation>
    <scope>NUCLEOTIDE SEQUENCE [LARGE SCALE GENOMIC DNA]</scope>
</reference>
<accession>A0ABN9PUQ9</accession>
<evidence type="ECO:0000256" key="2">
    <source>
        <dbReference type="SAM" id="Phobius"/>
    </source>
</evidence>
<comment type="caution">
    <text evidence="3">The sequence shown here is derived from an EMBL/GenBank/DDBJ whole genome shotgun (WGS) entry which is preliminary data.</text>
</comment>
<name>A0ABN9PUQ9_9DINO</name>
<protein>
    <submittedName>
        <fullName evidence="3">Uncharacterized protein</fullName>
    </submittedName>
</protein>
<evidence type="ECO:0000256" key="1">
    <source>
        <dbReference type="SAM" id="MobiDB-lite"/>
    </source>
</evidence>
<feature type="compositionally biased region" description="Low complexity" evidence="1">
    <location>
        <begin position="139"/>
        <end position="153"/>
    </location>
</feature>
<gene>
    <name evidence="3" type="ORF">PCOR1329_LOCUS6181</name>
</gene>
<keyword evidence="4" id="KW-1185">Reference proteome</keyword>